<protein>
    <submittedName>
        <fullName evidence="1">Uncharacterized protein</fullName>
    </submittedName>
</protein>
<proteinExistence type="predicted"/>
<comment type="caution">
    <text evidence="1">The sequence shown here is derived from an EMBL/GenBank/DDBJ whole genome shotgun (WGS) entry which is preliminary data.</text>
</comment>
<reference evidence="1 2" key="1">
    <citation type="submission" date="2017-04" db="EMBL/GenBank/DDBJ databases">
        <title>Unexpected and diverse lifestyles within the genus Limnohabitans.</title>
        <authorList>
            <person name="Kasalicky V."/>
            <person name="Mehrshad M."/>
            <person name="Andrei S.-A."/>
            <person name="Salcher M."/>
            <person name="Kratochvilova H."/>
            <person name="Simek K."/>
            <person name="Ghai R."/>
        </authorList>
    </citation>
    <scope>NUCLEOTIDE SEQUENCE [LARGE SCALE GENOMIC DNA]</scope>
    <source>
        <strain evidence="1 2">MWH-C5</strain>
    </source>
</reference>
<evidence type="ECO:0000313" key="1">
    <source>
        <dbReference type="EMBL" id="PUE58561.1"/>
    </source>
</evidence>
<accession>A0A315EMS9</accession>
<dbReference type="EMBL" id="NESP01000001">
    <property type="protein sequence ID" value="PUE58561.1"/>
    <property type="molecule type" value="Genomic_DNA"/>
</dbReference>
<dbReference type="Proteomes" id="UP000251341">
    <property type="component" value="Unassembled WGS sequence"/>
</dbReference>
<gene>
    <name evidence="1" type="ORF">B9Z44_02480</name>
</gene>
<sequence>MVSRSFQSKHALGVMRRLLPKINLVAKVMSECSRSALACFAITPALTAHNGLCRMPIKRIQKMLMHFFTLLSMR</sequence>
<keyword evidence="2" id="KW-1185">Reference proteome</keyword>
<name>A0A315EMS9_9BURK</name>
<dbReference type="AlphaFoldDB" id="A0A315EMS9"/>
<organism evidence="1 2">
    <name type="scientific">Limnohabitans curvus</name>
    <dbReference type="NCBI Taxonomy" id="323423"/>
    <lineage>
        <taxon>Bacteria</taxon>
        <taxon>Pseudomonadati</taxon>
        <taxon>Pseudomonadota</taxon>
        <taxon>Betaproteobacteria</taxon>
        <taxon>Burkholderiales</taxon>
        <taxon>Comamonadaceae</taxon>
        <taxon>Limnohabitans</taxon>
    </lineage>
</organism>
<evidence type="ECO:0000313" key="2">
    <source>
        <dbReference type="Proteomes" id="UP000251341"/>
    </source>
</evidence>